<dbReference type="InterPro" id="IPR003593">
    <property type="entry name" value="AAA+_ATPase"/>
</dbReference>
<protein>
    <submittedName>
        <fullName evidence="3">Bacterial TniB protein</fullName>
    </submittedName>
</protein>
<evidence type="ECO:0000313" key="3">
    <source>
        <dbReference type="EMBL" id="SPU42096.1"/>
    </source>
</evidence>
<feature type="domain" description="AAA+ ATPase" evidence="1">
    <location>
        <begin position="60"/>
        <end position="247"/>
    </location>
</feature>
<dbReference type="SUPFAM" id="SSF52540">
    <property type="entry name" value="P-loop containing nucleoside triphosphate hydrolases"/>
    <property type="match status" value="1"/>
</dbReference>
<dbReference type="InterPro" id="IPR052026">
    <property type="entry name" value="ExeA_AAA_ATPase_DNA-bind"/>
</dbReference>
<dbReference type="EMBL" id="UAQM01000001">
    <property type="protein sequence ID" value="SPU42096.1"/>
    <property type="molecule type" value="Genomic_DNA"/>
</dbReference>
<gene>
    <name evidence="2" type="ORF">CD943_08290</name>
    <name evidence="3" type="ORF">NCTC11165_00236</name>
</gene>
<reference evidence="2 4" key="2">
    <citation type="submission" date="2017-06" db="EMBL/GenBank/DDBJ databases">
        <authorList>
            <person name="Kim H.J."/>
            <person name="Triplett B.A."/>
        </authorList>
    </citation>
    <scope>NUCLEOTIDE SEQUENCE [LARGE SCALE GENOMIC DNA]</scope>
    <source>
        <strain evidence="2 4">BZC3</strain>
    </source>
</reference>
<sequence>MTDTADSRYAHLAPKALQVIDLEGPERIVSRWGNLWVGYPRLKKIYDKMEVMLMTPPTTRPRNLLLLGESNVGKTTMLRRWAERKNDAAAEAERLCDPALLGEWAHIPVVCIETPPLGDEARLYENILEKLGFPLPASYSTSAKLRTVVKLIKANRVGLIILDEFHNALPAHFKQLLRFNVVLKNLTNETGIPFLVAGTDMVDQVFQKDDQLHRRFSRATLERWPYDEDWRTLLRSFQALIPLRKPSCLDDEGIARTLHEVSSGRIGDLSYVLHDAALLAVQSGEERITADLIKPL</sequence>
<proteinExistence type="predicted"/>
<dbReference type="Gene3D" id="3.40.50.300">
    <property type="entry name" value="P-loop containing nucleotide triphosphate hydrolases"/>
    <property type="match status" value="1"/>
</dbReference>
<accession>A0A1Z3LXH3</accession>
<evidence type="ECO:0000313" key="4">
    <source>
        <dbReference type="Proteomes" id="UP000197024"/>
    </source>
</evidence>
<reference evidence="2 4" key="1">
    <citation type="submission" date="2017-06" db="EMBL/GenBank/DDBJ databases">
        <title>Biodegradation of gentamicin by bacterial consortia AMQD4 in synthetic medium and raw gentamicin sewage.</title>
        <authorList>
            <person name="Chang H."/>
            <person name="Feng Y."/>
            <person name="Li Z."/>
            <person name="Xue J."/>
            <person name="Cheng D."/>
        </authorList>
    </citation>
    <scope>NUCLEOTIDE SEQUENCE [LARGE SCALE GENOMIC DNA]</scope>
    <source>
        <strain evidence="2 4">BZC3</strain>
    </source>
</reference>
<reference evidence="3 5" key="3">
    <citation type="submission" date="2018-06" db="EMBL/GenBank/DDBJ databases">
        <authorList>
            <consortium name="Pathogen Informatics"/>
            <person name="Doyle S."/>
        </authorList>
    </citation>
    <scope>NUCLEOTIDE SEQUENCE [LARGE SCALE GENOMIC DNA]</scope>
    <source>
        <strain evidence="3 5">NCTC11165</strain>
    </source>
</reference>
<name>A0A1Z3LXH3_BREDI</name>
<evidence type="ECO:0000259" key="1">
    <source>
        <dbReference type="SMART" id="SM00382"/>
    </source>
</evidence>
<dbReference type="InterPro" id="IPR008868">
    <property type="entry name" value="TniB"/>
</dbReference>
<dbReference type="Pfam" id="PF05621">
    <property type="entry name" value="TniB"/>
    <property type="match status" value="1"/>
</dbReference>
<dbReference type="Proteomes" id="UP000250358">
    <property type="component" value="Unassembled WGS sequence"/>
</dbReference>
<dbReference type="PANTHER" id="PTHR35894">
    <property type="entry name" value="GENERAL SECRETION PATHWAY PROTEIN A-RELATED"/>
    <property type="match status" value="1"/>
</dbReference>
<dbReference type="SMART" id="SM00382">
    <property type="entry name" value="AAA"/>
    <property type="match status" value="1"/>
</dbReference>
<evidence type="ECO:0000313" key="5">
    <source>
        <dbReference type="Proteomes" id="UP000250358"/>
    </source>
</evidence>
<dbReference type="EMBL" id="CP021995">
    <property type="protein sequence ID" value="ASD26888.1"/>
    <property type="molecule type" value="Genomic_DNA"/>
</dbReference>
<evidence type="ECO:0000313" key="2">
    <source>
        <dbReference type="EMBL" id="ASD26888.1"/>
    </source>
</evidence>
<dbReference type="AlphaFoldDB" id="A0A1Z3LXH3"/>
<organism evidence="2 4">
    <name type="scientific">Brevundimonas diminuta</name>
    <name type="common">Pseudomonas diminuta</name>
    <dbReference type="NCBI Taxonomy" id="293"/>
    <lineage>
        <taxon>Bacteria</taxon>
        <taxon>Pseudomonadati</taxon>
        <taxon>Pseudomonadota</taxon>
        <taxon>Alphaproteobacteria</taxon>
        <taxon>Caulobacterales</taxon>
        <taxon>Caulobacteraceae</taxon>
        <taxon>Brevundimonas</taxon>
    </lineage>
</organism>
<dbReference type="PANTHER" id="PTHR35894:SF1">
    <property type="entry name" value="PHOSPHORIBULOKINASE _ URIDINE KINASE FAMILY"/>
    <property type="match status" value="1"/>
</dbReference>
<dbReference type="RefSeq" id="WP_088410736.1">
    <property type="nucleotide sequence ID" value="NZ_CP021995.1"/>
</dbReference>
<dbReference type="InterPro" id="IPR027417">
    <property type="entry name" value="P-loop_NTPase"/>
</dbReference>
<dbReference type="Proteomes" id="UP000197024">
    <property type="component" value="Chromosome"/>
</dbReference>